<dbReference type="Gene3D" id="3.40.630.30">
    <property type="match status" value="1"/>
</dbReference>
<gene>
    <name evidence="2" type="ORF">ASJ80_02495</name>
</gene>
<dbReference type="EMBL" id="LMVM01000033">
    <property type="protein sequence ID" value="PAV03908.1"/>
    <property type="molecule type" value="Genomic_DNA"/>
</dbReference>
<dbReference type="Pfam" id="PF13527">
    <property type="entry name" value="Acetyltransf_9"/>
    <property type="match status" value="1"/>
</dbReference>
<dbReference type="OrthoDB" id="299799at2157"/>
<organism evidence="2 3">
    <name type="scientific">Methanobacterium bryantii</name>
    <dbReference type="NCBI Taxonomy" id="2161"/>
    <lineage>
        <taxon>Archaea</taxon>
        <taxon>Methanobacteriati</taxon>
        <taxon>Methanobacteriota</taxon>
        <taxon>Methanomada group</taxon>
        <taxon>Methanobacteria</taxon>
        <taxon>Methanobacteriales</taxon>
        <taxon>Methanobacteriaceae</taxon>
        <taxon>Methanobacterium</taxon>
    </lineage>
</organism>
<feature type="domain" description="N-acetyltransferase" evidence="1">
    <location>
        <begin position="5"/>
        <end position="142"/>
    </location>
</feature>
<dbReference type="InterPro" id="IPR000182">
    <property type="entry name" value="GNAT_dom"/>
</dbReference>
<evidence type="ECO:0000313" key="3">
    <source>
        <dbReference type="Proteomes" id="UP000217784"/>
    </source>
</evidence>
<reference evidence="2 3" key="1">
    <citation type="journal article" date="2017" name="BMC Genomics">
        <title>Genomic analysis of methanogenic archaea reveals a shift towards energy conservation.</title>
        <authorList>
            <person name="Gilmore S.P."/>
            <person name="Henske J.K."/>
            <person name="Sexton J.A."/>
            <person name="Solomon K.V."/>
            <person name="Seppala S."/>
            <person name="Yoo J.I."/>
            <person name="Huyett L.M."/>
            <person name="Pressman A."/>
            <person name="Cogan J.Z."/>
            <person name="Kivenson V."/>
            <person name="Peng X."/>
            <person name="Tan Y."/>
            <person name="Valentine D.L."/>
            <person name="O'Malley M.A."/>
        </authorList>
    </citation>
    <scope>NUCLEOTIDE SEQUENCE [LARGE SCALE GENOMIC DNA]</scope>
    <source>
        <strain evidence="2 3">M.o.H.</strain>
    </source>
</reference>
<dbReference type="Proteomes" id="UP000217784">
    <property type="component" value="Unassembled WGS sequence"/>
</dbReference>
<dbReference type="GO" id="GO:0016747">
    <property type="term" value="F:acyltransferase activity, transferring groups other than amino-acyl groups"/>
    <property type="evidence" value="ECO:0007669"/>
    <property type="project" value="InterPro"/>
</dbReference>
<dbReference type="InterPro" id="IPR016181">
    <property type="entry name" value="Acyl_CoA_acyltransferase"/>
</dbReference>
<sequence>MNSSFIVKEYTDKYKEKVFRLRKAVYNETFNEDEWNWKFRSGKILIAVNHEDEVISLRPTIPIRLKFRDKTIKSGMNVDVMTHPDYRRMGLFSTLVNESFKMLNGLGIFIVYTFPNNFSFPGYKKRIKWKYVDSLPLLVKVLKPRNVVKKYIKNKNVQKCLYPLADVFASLIFISKTKSENRNLSINQIYFFSGDFDLLWQKLSNQFEIAVIRDSKYLNWRYVQRPGYDYKIFSAVEEGVLKGYIVLREDNMFDLKLGLVVDILTFDEDTACSLLLHAYNVFKDNDMDIMGCLMFDTSMYFDVLKKAGFLKLPKKYSPKEFFFVVKADDEIISSDIAYSSKNWFLTFGDIDIA</sequence>
<dbReference type="PROSITE" id="PS51186">
    <property type="entry name" value="GNAT"/>
    <property type="match status" value="1"/>
</dbReference>
<accession>A0A2A2H3F5</accession>
<dbReference type="AlphaFoldDB" id="A0A2A2H3F5"/>
<keyword evidence="3" id="KW-1185">Reference proteome</keyword>
<comment type="caution">
    <text evidence="2">The sequence shown here is derived from an EMBL/GenBank/DDBJ whole genome shotgun (WGS) entry which is preliminary data.</text>
</comment>
<name>A0A2A2H3F5_METBR</name>
<dbReference type="RefSeq" id="WP_069584125.1">
    <property type="nucleotide sequence ID" value="NZ_LMVM01000033.1"/>
</dbReference>
<evidence type="ECO:0000259" key="1">
    <source>
        <dbReference type="PROSITE" id="PS51186"/>
    </source>
</evidence>
<protein>
    <recommendedName>
        <fullName evidence="1">N-acetyltransferase domain-containing protein</fullName>
    </recommendedName>
</protein>
<proteinExistence type="predicted"/>
<dbReference type="SUPFAM" id="SSF55729">
    <property type="entry name" value="Acyl-CoA N-acyltransferases (Nat)"/>
    <property type="match status" value="1"/>
</dbReference>
<evidence type="ECO:0000313" key="2">
    <source>
        <dbReference type="EMBL" id="PAV03908.1"/>
    </source>
</evidence>